<name>A0A1E1L1I2_9HELO</name>
<sequence>MSSPAPETAITTVEPLLDFTIFPKLPKELRLQIIETAIDGTDLRTFVVYHAGQVIARSRKEHNPKYNSPVKFTRLPVPALLHVNTESRAAATNIYHLSFSGPLNNMPVYFNHAKDGLFFYSLLAFQAMHANSRCSSWKKLEQQLRFMGIDEEFRVDVASLSIIAHFHELDTFAHRTNEASGCSWRDTGSDARLKSLLEGNWSKSHEYEELMAATNREANLIPEPSIEKVYKLPRVDSLQLQQIEGIVRPGKRGTGV</sequence>
<dbReference type="PANTHER" id="PTHR35910">
    <property type="entry name" value="2EXR DOMAIN-CONTAINING PROTEIN"/>
    <property type="match status" value="1"/>
</dbReference>
<dbReference type="PANTHER" id="PTHR35910:SF1">
    <property type="entry name" value="2EXR DOMAIN-CONTAINING PROTEIN"/>
    <property type="match status" value="1"/>
</dbReference>
<keyword evidence="3" id="KW-1185">Reference proteome</keyword>
<protein>
    <recommendedName>
        <fullName evidence="1">2EXR domain-containing protein</fullName>
    </recommendedName>
</protein>
<reference evidence="3" key="1">
    <citation type="submission" date="2016-03" db="EMBL/GenBank/DDBJ databases">
        <authorList>
            <person name="Guldener U."/>
        </authorList>
    </citation>
    <scope>NUCLEOTIDE SEQUENCE [LARGE SCALE GENOMIC DNA]</scope>
    <source>
        <strain evidence="3">04CH-RAC-A.6.1</strain>
    </source>
</reference>
<evidence type="ECO:0000313" key="3">
    <source>
        <dbReference type="Proteomes" id="UP000178912"/>
    </source>
</evidence>
<dbReference type="EMBL" id="FJUX01000068">
    <property type="protein sequence ID" value="CZT04361.1"/>
    <property type="molecule type" value="Genomic_DNA"/>
</dbReference>
<evidence type="ECO:0000259" key="1">
    <source>
        <dbReference type="Pfam" id="PF20150"/>
    </source>
</evidence>
<dbReference type="OrthoDB" id="4737394at2759"/>
<evidence type="ECO:0000313" key="2">
    <source>
        <dbReference type="EMBL" id="CZT04361.1"/>
    </source>
</evidence>
<organism evidence="2 3">
    <name type="scientific">Rhynchosporium agropyri</name>
    <dbReference type="NCBI Taxonomy" id="914238"/>
    <lineage>
        <taxon>Eukaryota</taxon>
        <taxon>Fungi</taxon>
        <taxon>Dikarya</taxon>
        <taxon>Ascomycota</taxon>
        <taxon>Pezizomycotina</taxon>
        <taxon>Leotiomycetes</taxon>
        <taxon>Helotiales</taxon>
        <taxon>Ploettnerulaceae</taxon>
        <taxon>Rhynchosporium</taxon>
    </lineage>
</organism>
<accession>A0A1E1L1I2</accession>
<feature type="domain" description="2EXR" evidence="1">
    <location>
        <begin position="19"/>
        <end position="116"/>
    </location>
</feature>
<dbReference type="InterPro" id="IPR045518">
    <property type="entry name" value="2EXR"/>
</dbReference>
<dbReference type="AlphaFoldDB" id="A0A1E1L1I2"/>
<dbReference type="Pfam" id="PF20150">
    <property type="entry name" value="2EXR"/>
    <property type="match status" value="1"/>
</dbReference>
<gene>
    <name evidence="2" type="ORF">RAG0_10859</name>
</gene>
<dbReference type="Proteomes" id="UP000178912">
    <property type="component" value="Unassembled WGS sequence"/>
</dbReference>
<proteinExistence type="predicted"/>